<sequence>MESVAQTENATQLPNLYDVIVVGGGAAGVGAAIGARQASPSARILLVESESCLGGAATHRNVVSFCGLYTLEKQPRLAVGGVWDDIYARLQRSGGVSPRPSRRRLGVFLVVEPEDLKVVLDDIVLDNGIEVLLRTTVTGATRGTSLIRSLEIQEKSRRRLLFAKAFVDCSGDCDLAYHAGASTRYGNHGTVNLGSLSARFGGLERANPVHEDWENAVIQAKKTDPSLQALCRKNRSAMLRLPRSGDVVSFLATESYDARSSASITSAEMSGRRQIQRYLQILRALPGHENMHLVSSGPSFGVRESRHLNARYSLREADVMSNARFGDAIALGAWGMEFHDEGDADWGSSFKRPPHGTFEIPLRCLRSNDTDNLFAAGRCADADQYAGSSIRVMGTALATGQAAGVAAAMYAAGGADSKLDAEAVRACLRAHGALLDASALPSLETTPDEPFSRLN</sequence>
<proteinExistence type="predicted"/>
<dbReference type="AlphaFoldDB" id="A0A545UTK3"/>
<comment type="caution">
    <text evidence="6">The sequence shown here is derived from an EMBL/GenBank/DDBJ whole genome shotgun (WGS) entry which is preliminary data.</text>
</comment>
<keyword evidence="2" id="KW-0479">Metal-binding</keyword>
<dbReference type="GO" id="GO:0051539">
    <property type="term" value="F:4 iron, 4 sulfur cluster binding"/>
    <property type="evidence" value="ECO:0007669"/>
    <property type="project" value="UniProtKB-KW"/>
</dbReference>
<dbReference type="SUPFAM" id="SSF51905">
    <property type="entry name" value="FAD/NAD(P)-binding domain"/>
    <property type="match status" value="1"/>
</dbReference>
<evidence type="ECO:0000256" key="2">
    <source>
        <dbReference type="ARBA" id="ARBA00022723"/>
    </source>
</evidence>
<keyword evidence="4" id="KW-0408">Iron</keyword>
<evidence type="ECO:0000256" key="5">
    <source>
        <dbReference type="ARBA" id="ARBA00023014"/>
    </source>
</evidence>
<protein>
    <submittedName>
        <fullName evidence="6">FAD dependent oxidoreductase domain-containing protein</fullName>
    </submittedName>
</protein>
<dbReference type="PANTHER" id="PTHR43498:SF1">
    <property type="entry name" value="COB--COM HETERODISULFIDE REDUCTASE IRON-SULFUR SUBUNIT A"/>
    <property type="match status" value="1"/>
</dbReference>
<dbReference type="Pfam" id="PF12831">
    <property type="entry name" value="FAD_oxidored"/>
    <property type="match status" value="1"/>
</dbReference>
<dbReference type="InterPro" id="IPR039650">
    <property type="entry name" value="HdrA-like"/>
</dbReference>
<dbReference type="PANTHER" id="PTHR43498">
    <property type="entry name" value="FERREDOXIN:COB-COM HETERODISULFIDE REDUCTASE SUBUNIT A"/>
    <property type="match status" value="1"/>
</dbReference>
<reference evidence="6 7" key="1">
    <citation type="journal article" date="2019" name="Appl. Microbiol. Biotechnol.">
        <title>Genome sequence of Isaria javanica and comparative genome analysis insights into family S53 peptidase evolution in fungal entomopathogens.</title>
        <authorList>
            <person name="Lin R."/>
            <person name="Zhang X."/>
            <person name="Xin B."/>
            <person name="Zou M."/>
            <person name="Gao Y."/>
            <person name="Qin F."/>
            <person name="Hu Q."/>
            <person name="Xie B."/>
            <person name="Cheng X."/>
        </authorList>
    </citation>
    <scope>NUCLEOTIDE SEQUENCE [LARGE SCALE GENOMIC DNA]</scope>
    <source>
        <strain evidence="6 7">IJ1G</strain>
    </source>
</reference>
<evidence type="ECO:0000256" key="3">
    <source>
        <dbReference type="ARBA" id="ARBA00023002"/>
    </source>
</evidence>
<keyword evidence="5" id="KW-0411">Iron-sulfur</keyword>
<dbReference type="Gene3D" id="3.50.50.60">
    <property type="entry name" value="FAD/NAD(P)-binding domain"/>
    <property type="match status" value="1"/>
</dbReference>
<keyword evidence="3" id="KW-0560">Oxidoreductase</keyword>
<gene>
    <name evidence="6" type="ORF">IF1G_08718</name>
</gene>
<dbReference type="InterPro" id="IPR036188">
    <property type="entry name" value="FAD/NAD-bd_sf"/>
</dbReference>
<dbReference type="OrthoDB" id="6612291at2759"/>
<dbReference type="Proteomes" id="UP000315783">
    <property type="component" value="Unassembled WGS sequence"/>
</dbReference>
<dbReference type="GO" id="GO:0016491">
    <property type="term" value="F:oxidoreductase activity"/>
    <property type="evidence" value="ECO:0007669"/>
    <property type="project" value="UniProtKB-KW"/>
</dbReference>
<keyword evidence="1" id="KW-0004">4Fe-4S</keyword>
<evidence type="ECO:0000256" key="1">
    <source>
        <dbReference type="ARBA" id="ARBA00022485"/>
    </source>
</evidence>
<accession>A0A545UTK3</accession>
<evidence type="ECO:0000313" key="6">
    <source>
        <dbReference type="EMBL" id="TQV92794.1"/>
    </source>
</evidence>
<organism evidence="6 7">
    <name type="scientific">Cordyceps javanica</name>
    <dbReference type="NCBI Taxonomy" id="43265"/>
    <lineage>
        <taxon>Eukaryota</taxon>
        <taxon>Fungi</taxon>
        <taxon>Dikarya</taxon>
        <taxon>Ascomycota</taxon>
        <taxon>Pezizomycotina</taxon>
        <taxon>Sordariomycetes</taxon>
        <taxon>Hypocreomycetidae</taxon>
        <taxon>Hypocreales</taxon>
        <taxon>Cordycipitaceae</taxon>
        <taxon>Cordyceps</taxon>
    </lineage>
</organism>
<evidence type="ECO:0000313" key="7">
    <source>
        <dbReference type="Proteomes" id="UP000315783"/>
    </source>
</evidence>
<dbReference type="EMBL" id="SPUK01000014">
    <property type="protein sequence ID" value="TQV92794.1"/>
    <property type="molecule type" value="Genomic_DNA"/>
</dbReference>
<evidence type="ECO:0000256" key="4">
    <source>
        <dbReference type="ARBA" id="ARBA00023004"/>
    </source>
</evidence>
<keyword evidence="7" id="KW-1185">Reference proteome</keyword>
<dbReference type="GO" id="GO:0046872">
    <property type="term" value="F:metal ion binding"/>
    <property type="evidence" value="ECO:0007669"/>
    <property type="project" value="UniProtKB-KW"/>
</dbReference>
<name>A0A545UTK3_9HYPO</name>